<comment type="caution">
    <text evidence="8">The sequence shown here is derived from an EMBL/GenBank/DDBJ whole genome shotgun (WGS) entry which is preliminary data.</text>
</comment>
<dbReference type="PRINTS" id="PR00056">
    <property type="entry name" value="HSFDOMAIN"/>
</dbReference>
<keyword evidence="3" id="KW-0238">DNA-binding</keyword>
<dbReference type="Proteomes" id="UP001147782">
    <property type="component" value="Unassembled WGS sequence"/>
</dbReference>
<feature type="compositionally biased region" description="Low complexity" evidence="6">
    <location>
        <begin position="63"/>
        <end position="73"/>
    </location>
</feature>
<dbReference type="Pfam" id="PF00447">
    <property type="entry name" value="HSF_DNA-bind"/>
    <property type="match status" value="1"/>
</dbReference>
<dbReference type="GO" id="GO:0003700">
    <property type="term" value="F:DNA-binding transcription factor activity"/>
    <property type="evidence" value="ECO:0007669"/>
    <property type="project" value="InterPro"/>
</dbReference>
<keyword evidence="4" id="KW-0539">Nucleus</keyword>
<feature type="compositionally biased region" description="Polar residues" evidence="6">
    <location>
        <begin position="443"/>
        <end position="459"/>
    </location>
</feature>
<keyword evidence="9" id="KW-1185">Reference proteome</keyword>
<feature type="compositionally biased region" description="Polar residues" evidence="6">
    <location>
        <begin position="24"/>
        <end position="51"/>
    </location>
</feature>
<name>A0A9W9VHE0_9EURO</name>
<reference evidence="8" key="2">
    <citation type="journal article" date="2023" name="IMA Fungus">
        <title>Comparative genomic study of the Penicillium genus elucidates a diverse pangenome and 15 lateral gene transfer events.</title>
        <authorList>
            <person name="Petersen C."/>
            <person name="Sorensen T."/>
            <person name="Nielsen M.R."/>
            <person name="Sondergaard T.E."/>
            <person name="Sorensen J.L."/>
            <person name="Fitzpatrick D.A."/>
            <person name="Frisvad J.C."/>
            <person name="Nielsen K.L."/>
        </authorList>
    </citation>
    <scope>NUCLEOTIDE SEQUENCE</scope>
    <source>
        <strain evidence="8">IBT 29864</strain>
    </source>
</reference>
<feature type="compositionally biased region" description="Acidic residues" evidence="6">
    <location>
        <begin position="276"/>
        <end position="287"/>
    </location>
</feature>
<dbReference type="SUPFAM" id="SSF46785">
    <property type="entry name" value="Winged helix' DNA-binding domain"/>
    <property type="match status" value="1"/>
</dbReference>
<feature type="region of interest" description="Disordered" evidence="6">
    <location>
        <begin position="655"/>
        <end position="774"/>
    </location>
</feature>
<comment type="similarity">
    <text evidence="2 5">Belongs to the HSF family.</text>
</comment>
<dbReference type="GO" id="GO:0005634">
    <property type="term" value="C:nucleus"/>
    <property type="evidence" value="ECO:0007669"/>
    <property type="project" value="UniProtKB-SubCell"/>
</dbReference>
<feature type="compositionally biased region" description="Polar residues" evidence="6">
    <location>
        <begin position="485"/>
        <end position="495"/>
    </location>
</feature>
<protein>
    <recommendedName>
        <fullName evidence="7">HSF-type DNA-binding domain-containing protein</fullName>
    </recommendedName>
</protein>
<dbReference type="FunFam" id="1.10.10.10:FF:000173">
    <property type="entry name" value="Heat shock transcription factor Hsf1"/>
    <property type="match status" value="1"/>
</dbReference>
<dbReference type="OrthoDB" id="60033at2759"/>
<dbReference type="GeneID" id="81436553"/>
<dbReference type="InterPro" id="IPR036390">
    <property type="entry name" value="WH_DNA-bd_sf"/>
</dbReference>
<feature type="region of interest" description="Disordered" evidence="6">
    <location>
        <begin position="1"/>
        <end position="122"/>
    </location>
</feature>
<dbReference type="InterPro" id="IPR000232">
    <property type="entry name" value="HSF_DNA-bd"/>
</dbReference>
<evidence type="ECO:0000313" key="9">
    <source>
        <dbReference type="Proteomes" id="UP001147782"/>
    </source>
</evidence>
<dbReference type="PANTHER" id="PTHR10015">
    <property type="entry name" value="HEAT SHOCK TRANSCRIPTION FACTOR"/>
    <property type="match status" value="1"/>
</dbReference>
<dbReference type="InterPro" id="IPR036388">
    <property type="entry name" value="WH-like_DNA-bd_sf"/>
</dbReference>
<dbReference type="Gene3D" id="1.10.10.10">
    <property type="entry name" value="Winged helix-like DNA-binding domain superfamily/Winged helix DNA-binding domain"/>
    <property type="match status" value="1"/>
</dbReference>
<dbReference type="RefSeq" id="XP_056559588.1">
    <property type="nucleotide sequence ID" value="XM_056697376.1"/>
</dbReference>
<evidence type="ECO:0000256" key="6">
    <source>
        <dbReference type="SAM" id="MobiDB-lite"/>
    </source>
</evidence>
<evidence type="ECO:0000256" key="3">
    <source>
        <dbReference type="ARBA" id="ARBA00023125"/>
    </source>
</evidence>
<gene>
    <name evidence="8" type="ORF">N7496_004445</name>
</gene>
<dbReference type="GO" id="GO:0043565">
    <property type="term" value="F:sequence-specific DNA binding"/>
    <property type="evidence" value="ECO:0007669"/>
    <property type="project" value="InterPro"/>
</dbReference>
<evidence type="ECO:0000256" key="1">
    <source>
        <dbReference type="ARBA" id="ARBA00004123"/>
    </source>
</evidence>
<comment type="subcellular location">
    <subcellularLocation>
        <location evidence="1">Nucleus</location>
    </subcellularLocation>
</comment>
<dbReference type="SMART" id="SM00415">
    <property type="entry name" value="HSF"/>
    <property type="match status" value="1"/>
</dbReference>
<feature type="compositionally biased region" description="Polar residues" evidence="6">
    <location>
        <begin position="74"/>
        <end position="98"/>
    </location>
</feature>
<feature type="region of interest" description="Disordered" evidence="6">
    <location>
        <begin position="436"/>
        <end position="505"/>
    </location>
</feature>
<feature type="region of interest" description="Disordered" evidence="6">
    <location>
        <begin position="260"/>
        <end position="307"/>
    </location>
</feature>
<organism evidence="8 9">
    <name type="scientific">Penicillium cataractarum</name>
    <dbReference type="NCBI Taxonomy" id="2100454"/>
    <lineage>
        <taxon>Eukaryota</taxon>
        <taxon>Fungi</taxon>
        <taxon>Dikarya</taxon>
        <taxon>Ascomycota</taxon>
        <taxon>Pezizomycotina</taxon>
        <taxon>Eurotiomycetes</taxon>
        <taxon>Eurotiomycetidae</taxon>
        <taxon>Eurotiales</taxon>
        <taxon>Aspergillaceae</taxon>
        <taxon>Penicillium</taxon>
    </lineage>
</organism>
<feature type="domain" description="HSF-type DNA-binding" evidence="7">
    <location>
        <begin position="148"/>
        <end position="255"/>
    </location>
</feature>
<accession>A0A9W9VHE0</accession>
<sequence length="774" mass="83499">MNSQGITRKRPAPGTTPAVHPQMGSASVFQQPTPNSQLSNDQFLQWGQNPPANIASASFVDPSSYNSAAYASSQDLSGPTASTSNQLTRRPQPNQLVSRNRGYEQPPATYSDNSAGAGNGEGAWGESIDELYNRALAAKREAQSKRKQIPPFVQKLSSFLDGAKNTELIRWSDDGNSFIVLDEDEFARRLIPELFKHNNYASFVRQLNMYGFHKKVGLSDNSMRASERKNKSPSEYSNPYFKRGHPELLWLISKPKNAAGHASKGSKGGARVKTEDADDNDLDDYAEEGGLGSRDDRARPRPLSLLTDSEMPKDQLEGVVQQLKAIRHQQSVISSHIASLRREHEQLSAQAATFQDQHTRHENSINAILTFLATVYNRSLQGQDGSQNIANSFAGAISSDHPGNIVDVGDDFSFSPLSSMTSPTGQRMMKKQPLLLKAPPSVNGGNRATTLSPAASGTFDTRPRGHSRQPSANQPGHVEEVLDSSPRQGPTNVSAGQVPDEKFPQKDIMSVIQNSNARNAGPTTFSQFPDVLSSLERGGSGPLTPGVRADMLRLMANDTGHHGDSPGANNALVMPTPPPMPHDYSTRLSKTRQEIDSLAKLQADQDRSVQNLTNLLQPLSPTGAIPGLDNDANAPLPLELDSIFNGDYFNDLGDTSGADQKHDPSALDFGTGTNVHDPIATTQPDVGDANDLVDFDHIPDDDDLFNSNQGPNHSSYNYGFDGTGYGADAGSGNFDSGRIVEQLTDSEATSPAAPDDPSVEPEDGGSAVKRRRKA</sequence>
<evidence type="ECO:0000259" key="7">
    <source>
        <dbReference type="SMART" id="SM00415"/>
    </source>
</evidence>
<evidence type="ECO:0000256" key="5">
    <source>
        <dbReference type="RuleBase" id="RU004020"/>
    </source>
</evidence>
<evidence type="ECO:0000256" key="4">
    <source>
        <dbReference type="ARBA" id="ARBA00023242"/>
    </source>
</evidence>
<feature type="region of interest" description="Disordered" evidence="6">
    <location>
        <begin position="221"/>
        <end position="240"/>
    </location>
</feature>
<dbReference type="EMBL" id="JAPZBS010000002">
    <property type="protein sequence ID" value="KAJ5382017.1"/>
    <property type="molecule type" value="Genomic_DNA"/>
</dbReference>
<proteinExistence type="inferred from homology"/>
<reference evidence="8" key="1">
    <citation type="submission" date="2022-11" db="EMBL/GenBank/DDBJ databases">
        <authorList>
            <person name="Petersen C."/>
        </authorList>
    </citation>
    <scope>NUCLEOTIDE SEQUENCE</scope>
    <source>
        <strain evidence="8">IBT 29864</strain>
    </source>
</reference>
<evidence type="ECO:0000313" key="8">
    <source>
        <dbReference type="EMBL" id="KAJ5382017.1"/>
    </source>
</evidence>
<feature type="compositionally biased region" description="Polar residues" evidence="6">
    <location>
        <begin position="705"/>
        <end position="717"/>
    </location>
</feature>
<dbReference type="PANTHER" id="PTHR10015:SF427">
    <property type="entry name" value="HEAT SHOCK FACTOR PROTEIN"/>
    <property type="match status" value="1"/>
</dbReference>
<dbReference type="AlphaFoldDB" id="A0A9W9VHE0"/>
<evidence type="ECO:0000256" key="2">
    <source>
        <dbReference type="ARBA" id="ARBA00006403"/>
    </source>
</evidence>